<dbReference type="OrthoDB" id="1700851at2759"/>
<evidence type="ECO:0000256" key="2">
    <source>
        <dbReference type="ARBA" id="ARBA00022430"/>
    </source>
</evidence>
<evidence type="ECO:0000313" key="11">
    <source>
        <dbReference type="Proteomes" id="UP000447434"/>
    </source>
</evidence>
<keyword evidence="11" id="KW-1185">Reference proteome</keyword>
<dbReference type="SUPFAM" id="SSF53659">
    <property type="entry name" value="Isocitrate/Isopropylmalate dehydrogenase-like"/>
    <property type="match status" value="1"/>
</dbReference>
<keyword evidence="4" id="KW-0479">Metal-binding</keyword>
<dbReference type="Pfam" id="PF00180">
    <property type="entry name" value="Iso_dh"/>
    <property type="match status" value="1"/>
</dbReference>
<protein>
    <submittedName>
        <fullName evidence="10">Putative 3-isopropylmalate dehydrogenase</fullName>
    </submittedName>
</protein>
<evidence type="ECO:0000256" key="6">
    <source>
        <dbReference type="ARBA" id="ARBA00023002"/>
    </source>
</evidence>
<dbReference type="GO" id="GO:0009098">
    <property type="term" value="P:L-leucine biosynthetic process"/>
    <property type="evidence" value="ECO:0007669"/>
    <property type="project" value="UniProtKB-KW"/>
</dbReference>
<dbReference type="Gene3D" id="3.40.718.10">
    <property type="entry name" value="Isopropylmalate Dehydrogenase"/>
    <property type="match status" value="1"/>
</dbReference>
<feature type="domain" description="Isopropylmalate dehydrogenase-like" evidence="9">
    <location>
        <begin position="39"/>
        <end position="91"/>
    </location>
</feature>
<dbReference type="InterPro" id="IPR024084">
    <property type="entry name" value="IsoPropMal-DH-like_dom"/>
</dbReference>
<gene>
    <name evidence="10" type="ORF">Lalb_Chr22g0350741</name>
</gene>
<comment type="similarity">
    <text evidence="1">Belongs to the isocitrate and isopropylmalate dehydrogenases family.</text>
</comment>
<evidence type="ECO:0000256" key="8">
    <source>
        <dbReference type="ARBA" id="ARBA00023304"/>
    </source>
</evidence>
<dbReference type="EMBL" id="WOCE01000022">
    <property type="protein sequence ID" value="KAE9587999.1"/>
    <property type="molecule type" value="Genomic_DNA"/>
</dbReference>
<evidence type="ECO:0000256" key="1">
    <source>
        <dbReference type="ARBA" id="ARBA00007769"/>
    </source>
</evidence>
<keyword evidence="2" id="KW-0432">Leucine biosynthesis</keyword>
<dbReference type="GO" id="GO:0046872">
    <property type="term" value="F:metal ion binding"/>
    <property type="evidence" value="ECO:0007669"/>
    <property type="project" value="UniProtKB-KW"/>
</dbReference>
<evidence type="ECO:0000256" key="4">
    <source>
        <dbReference type="ARBA" id="ARBA00022723"/>
    </source>
</evidence>
<keyword evidence="6" id="KW-0560">Oxidoreductase</keyword>
<dbReference type="GO" id="GO:0003862">
    <property type="term" value="F:3-isopropylmalate dehydrogenase activity"/>
    <property type="evidence" value="ECO:0007669"/>
    <property type="project" value="InterPro"/>
</dbReference>
<evidence type="ECO:0000256" key="3">
    <source>
        <dbReference type="ARBA" id="ARBA00022605"/>
    </source>
</evidence>
<dbReference type="AlphaFoldDB" id="A0A6A4NKV9"/>
<organism evidence="10 11">
    <name type="scientific">Lupinus albus</name>
    <name type="common">White lupine</name>
    <name type="synonym">Lupinus termis</name>
    <dbReference type="NCBI Taxonomy" id="3870"/>
    <lineage>
        <taxon>Eukaryota</taxon>
        <taxon>Viridiplantae</taxon>
        <taxon>Streptophyta</taxon>
        <taxon>Embryophyta</taxon>
        <taxon>Tracheophyta</taxon>
        <taxon>Spermatophyta</taxon>
        <taxon>Magnoliopsida</taxon>
        <taxon>eudicotyledons</taxon>
        <taxon>Gunneridae</taxon>
        <taxon>Pentapetalae</taxon>
        <taxon>rosids</taxon>
        <taxon>fabids</taxon>
        <taxon>Fabales</taxon>
        <taxon>Fabaceae</taxon>
        <taxon>Papilionoideae</taxon>
        <taxon>50 kb inversion clade</taxon>
        <taxon>genistoids sensu lato</taxon>
        <taxon>core genistoids</taxon>
        <taxon>Genisteae</taxon>
        <taxon>Lupinus</taxon>
    </lineage>
</organism>
<dbReference type="Proteomes" id="UP000447434">
    <property type="component" value="Chromosome 22"/>
</dbReference>
<proteinExistence type="inferred from homology"/>
<evidence type="ECO:0000256" key="5">
    <source>
        <dbReference type="ARBA" id="ARBA00022842"/>
    </source>
</evidence>
<evidence type="ECO:0000259" key="9">
    <source>
        <dbReference type="Pfam" id="PF00180"/>
    </source>
</evidence>
<comment type="caution">
    <text evidence="10">The sequence shown here is derived from an EMBL/GenBank/DDBJ whole genome shotgun (WGS) entry which is preliminary data.</text>
</comment>
<keyword evidence="8" id="KW-0100">Branched-chain amino acid biosynthesis</keyword>
<evidence type="ECO:0000256" key="7">
    <source>
        <dbReference type="ARBA" id="ARBA00023027"/>
    </source>
</evidence>
<name>A0A6A4NKV9_LUPAL</name>
<accession>A0A6A4NKV9</accession>
<dbReference type="PANTHER" id="PTHR42979:SF1">
    <property type="entry name" value="3-ISOPROPYLMALATE DEHYDROGENASE"/>
    <property type="match status" value="1"/>
</dbReference>
<keyword evidence="7" id="KW-0520">NAD</keyword>
<keyword evidence="3" id="KW-0028">Amino-acid biosynthesis</keyword>
<dbReference type="PANTHER" id="PTHR42979">
    <property type="entry name" value="3-ISOPROPYLMALATE DEHYDROGENASE"/>
    <property type="match status" value="1"/>
</dbReference>
<sequence>MAASIQFQLLNLKPLHSSSAFTFPKSTSIRCSAAKRSYTITLLPGDGIGPEVISIAKDGSSEGIKYEFHEKLLGGAALNATGVPLPEDTLSEYCWR</sequence>
<keyword evidence="5" id="KW-0460">Magnesium</keyword>
<reference evidence="11" key="1">
    <citation type="journal article" date="2020" name="Nat. Commun.">
        <title>Genome sequence of the cluster root forming white lupin.</title>
        <authorList>
            <person name="Hufnagel B."/>
            <person name="Marques A."/>
            <person name="Soriano A."/>
            <person name="Marques L."/>
            <person name="Divol F."/>
            <person name="Doumas P."/>
            <person name="Sallet E."/>
            <person name="Mancinotti D."/>
            <person name="Carrere S."/>
            <person name="Marande W."/>
            <person name="Arribat S."/>
            <person name="Keller J."/>
            <person name="Huneau C."/>
            <person name="Blein T."/>
            <person name="Aime D."/>
            <person name="Laguerre M."/>
            <person name="Taylor J."/>
            <person name="Schubert V."/>
            <person name="Nelson M."/>
            <person name="Geu-Flores F."/>
            <person name="Crespi M."/>
            <person name="Gallardo-Guerrero K."/>
            <person name="Delaux P.-M."/>
            <person name="Salse J."/>
            <person name="Berges H."/>
            <person name="Guyot R."/>
            <person name="Gouzy J."/>
            <person name="Peret B."/>
        </authorList>
    </citation>
    <scope>NUCLEOTIDE SEQUENCE [LARGE SCALE GENOMIC DNA]</scope>
    <source>
        <strain evidence="11">cv. Amiga</strain>
    </source>
</reference>
<evidence type="ECO:0000313" key="10">
    <source>
        <dbReference type="EMBL" id="KAE9587999.1"/>
    </source>
</evidence>
<dbReference type="InterPro" id="IPR004429">
    <property type="entry name" value="Isopropylmalate_DH"/>
</dbReference>